<name>A0A060ZXC9_ONCMY</name>
<organism evidence="8 9">
    <name type="scientific">Oncorhynchus mykiss</name>
    <name type="common">Rainbow trout</name>
    <name type="synonym">Salmo gairdneri</name>
    <dbReference type="NCBI Taxonomy" id="8022"/>
    <lineage>
        <taxon>Eukaryota</taxon>
        <taxon>Metazoa</taxon>
        <taxon>Chordata</taxon>
        <taxon>Craniata</taxon>
        <taxon>Vertebrata</taxon>
        <taxon>Euteleostomi</taxon>
        <taxon>Actinopterygii</taxon>
        <taxon>Neopterygii</taxon>
        <taxon>Teleostei</taxon>
        <taxon>Protacanthopterygii</taxon>
        <taxon>Salmoniformes</taxon>
        <taxon>Salmonidae</taxon>
        <taxon>Salmoninae</taxon>
        <taxon>Oncorhynchus</taxon>
    </lineage>
</organism>
<evidence type="ECO:0000256" key="5">
    <source>
        <dbReference type="ARBA" id="ARBA00023242"/>
    </source>
</evidence>
<evidence type="ECO:0000256" key="3">
    <source>
        <dbReference type="ARBA" id="ARBA00022737"/>
    </source>
</evidence>
<dbReference type="InterPro" id="IPR018159">
    <property type="entry name" value="Spectrin/alpha-actinin"/>
</dbReference>
<dbReference type="Proteomes" id="UP000193380">
    <property type="component" value="Unassembled WGS sequence"/>
</dbReference>
<comment type="subcellular location">
    <subcellularLocation>
        <location evidence="1">Nucleus membrane</location>
    </subcellularLocation>
</comment>
<proteinExistence type="predicted"/>
<keyword evidence="5" id="KW-0539">Nucleus</keyword>
<feature type="region of interest" description="Disordered" evidence="6">
    <location>
        <begin position="175"/>
        <end position="258"/>
    </location>
</feature>
<dbReference type="Pfam" id="PF00435">
    <property type="entry name" value="Spectrin"/>
    <property type="match status" value="1"/>
</dbReference>
<gene>
    <name evidence="8" type="ORF">GSONMT00007008001</name>
</gene>
<feature type="compositionally biased region" description="Basic and acidic residues" evidence="6">
    <location>
        <begin position="238"/>
        <end position="252"/>
    </location>
</feature>
<dbReference type="Gene3D" id="1.20.58.60">
    <property type="match status" value="1"/>
</dbReference>
<dbReference type="EMBL" id="FR969426">
    <property type="protein sequence ID" value="CDR07809.1"/>
    <property type="molecule type" value="Genomic_DNA"/>
</dbReference>
<feature type="non-terminal residue" evidence="8">
    <location>
        <position position="258"/>
    </location>
</feature>
<dbReference type="CDD" id="cd00176">
    <property type="entry name" value="SPEC"/>
    <property type="match status" value="1"/>
</dbReference>
<feature type="domain" description="Nesprin-1/2" evidence="7">
    <location>
        <begin position="152"/>
        <end position="253"/>
    </location>
</feature>
<dbReference type="SUPFAM" id="SSF46966">
    <property type="entry name" value="Spectrin repeat"/>
    <property type="match status" value="1"/>
</dbReference>
<dbReference type="PANTHER" id="PTHR14514:SF3">
    <property type="entry name" value="NESPRIN-1"/>
    <property type="match status" value="1"/>
</dbReference>
<keyword evidence="4" id="KW-0472">Membrane</keyword>
<dbReference type="InterPro" id="IPR002017">
    <property type="entry name" value="Spectrin_repeat"/>
</dbReference>
<evidence type="ECO:0000256" key="2">
    <source>
        <dbReference type="ARBA" id="ARBA00022553"/>
    </source>
</evidence>
<dbReference type="STRING" id="8022.A0A060ZXC9"/>
<reference evidence="8" key="1">
    <citation type="journal article" date="2014" name="Nat. Commun.">
        <title>The rainbow trout genome provides novel insights into evolution after whole-genome duplication in vertebrates.</title>
        <authorList>
            <person name="Berthelot C."/>
            <person name="Brunet F."/>
            <person name="Chalopin D."/>
            <person name="Juanchich A."/>
            <person name="Bernard M."/>
            <person name="Noel B."/>
            <person name="Bento P."/>
            <person name="Da Silva C."/>
            <person name="Labadie K."/>
            <person name="Alberti A."/>
            <person name="Aury J.M."/>
            <person name="Louis A."/>
            <person name="Dehais P."/>
            <person name="Bardou P."/>
            <person name="Montfort J."/>
            <person name="Klopp C."/>
            <person name="Cabau C."/>
            <person name="Gaspin C."/>
            <person name="Thorgaard G.H."/>
            <person name="Boussaha M."/>
            <person name="Quillet E."/>
            <person name="Guyomard R."/>
            <person name="Galiana D."/>
            <person name="Bobe J."/>
            <person name="Volff J.N."/>
            <person name="Genet C."/>
            <person name="Wincker P."/>
            <person name="Jaillon O."/>
            <person name="Roest Crollius H."/>
            <person name="Guiguen Y."/>
        </authorList>
    </citation>
    <scope>NUCLEOTIDE SEQUENCE [LARGE SCALE GENOMIC DNA]</scope>
</reference>
<protein>
    <recommendedName>
        <fullName evidence="7">Nesprin-1/2 domain-containing protein</fullName>
    </recommendedName>
</protein>
<evidence type="ECO:0000256" key="6">
    <source>
        <dbReference type="SAM" id="MobiDB-lite"/>
    </source>
</evidence>
<evidence type="ECO:0000313" key="9">
    <source>
        <dbReference type="Proteomes" id="UP000193380"/>
    </source>
</evidence>
<reference evidence="8" key="2">
    <citation type="submission" date="2014-03" db="EMBL/GenBank/DDBJ databases">
        <authorList>
            <person name="Genoscope - CEA"/>
        </authorList>
    </citation>
    <scope>NUCLEOTIDE SEQUENCE</scope>
</reference>
<sequence>MVHDGNRRWDNLQKRVASILRRLKHFIGQREEFETARDSILVWLTEMDLQLTNIEHFSECDVQAKIKQLRAFQQEISLNTGQIELVFRQGEALIEKSEPLDGAVLEEELEELQRYWQEVFGRVDRYYKKLTRLPVSNHAHTNAHTHSPSPSLQLADDELDCSDRDLDMDESADLSDLQWGDSSLPCPSSLPTSGSVLPPQADRSGRDTPASMDSIPLEWDHDYDLSRGLESAGGRGLGSERGRGQEQEEEYLRSAAAV</sequence>
<dbReference type="GO" id="GO:0031965">
    <property type="term" value="C:nuclear membrane"/>
    <property type="evidence" value="ECO:0007669"/>
    <property type="project" value="UniProtKB-SubCell"/>
</dbReference>
<evidence type="ECO:0000256" key="4">
    <source>
        <dbReference type="ARBA" id="ARBA00023136"/>
    </source>
</evidence>
<evidence type="ECO:0000259" key="7">
    <source>
        <dbReference type="Pfam" id="PF25035"/>
    </source>
</evidence>
<dbReference type="SMART" id="SM00150">
    <property type="entry name" value="SPEC"/>
    <property type="match status" value="1"/>
</dbReference>
<dbReference type="InterPro" id="IPR056887">
    <property type="entry name" value="SYNE1/2_dom"/>
</dbReference>
<keyword evidence="3" id="KW-0677">Repeat</keyword>
<feature type="compositionally biased region" description="Basic and acidic residues" evidence="6">
    <location>
        <begin position="218"/>
        <end position="227"/>
    </location>
</feature>
<dbReference type="AlphaFoldDB" id="A0A060ZXC9"/>
<keyword evidence="2" id="KW-0597">Phosphoprotein</keyword>
<dbReference type="PaxDb" id="8022-A0A060ZXC9"/>
<accession>A0A060ZXC9</accession>
<dbReference type="Pfam" id="PF25035">
    <property type="entry name" value="SYNE1"/>
    <property type="match status" value="1"/>
</dbReference>
<evidence type="ECO:0000313" key="8">
    <source>
        <dbReference type="EMBL" id="CDR07809.1"/>
    </source>
</evidence>
<dbReference type="PANTHER" id="PTHR14514">
    <property type="entry name" value="PKA ANCHORING PROTEIN"/>
    <property type="match status" value="1"/>
</dbReference>
<feature type="compositionally biased region" description="Low complexity" evidence="6">
    <location>
        <begin position="182"/>
        <end position="195"/>
    </location>
</feature>
<evidence type="ECO:0000256" key="1">
    <source>
        <dbReference type="ARBA" id="ARBA00004126"/>
    </source>
</evidence>